<organism evidence="7 8">
    <name type="scientific">Stella humosa</name>
    <dbReference type="NCBI Taxonomy" id="94"/>
    <lineage>
        <taxon>Bacteria</taxon>
        <taxon>Pseudomonadati</taxon>
        <taxon>Pseudomonadota</taxon>
        <taxon>Alphaproteobacteria</taxon>
        <taxon>Rhodospirillales</taxon>
        <taxon>Stellaceae</taxon>
        <taxon>Stella</taxon>
    </lineage>
</organism>
<evidence type="ECO:0000256" key="1">
    <source>
        <dbReference type="ARBA" id="ARBA00022679"/>
    </source>
</evidence>
<proteinExistence type="predicted"/>
<accession>A0A3N1KV08</accession>
<keyword evidence="8" id="KW-1185">Reference proteome</keyword>
<dbReference type="InterPro" id="IPR045540">
    <property type="entry name" value="YegS/DAGK_C"/>
</dbReference>
<evidence type="ECO:0000313" key="7">
    <source>
        <dbReference type="EMBL" id="ROP83814.1"/>
    </source>
</evidence>
<dbReference type="GO" id="GO:0005524">
    <property type="term" value="F:ATP binding"/>
    <property type="evidence" value="ECO:0007669"/>
    <property type="project" value="UniProtKB-KW"/>
</dbReference>
<evidence type="ECO:0000256" key="3">
    <source>
        <dbReference type="ARBA" id="ARBA00022777"/>
    </source>
</evidence>
<keyword evidence="1" id="KW-0808">Transferase</keyword>
<comment type="caution">
    <text evidence="7">The sequence shown here is derived from an EMBL/GenBank/DDBJ whole genome shotgun (WGS) entry which is preliminary data.</text>
</comment>
<keyword evidence="3 7" id="KW-0418">Kinase</keyword>
<dbReference type="NCBIfam" id="NF009604">
    <property type="entry name" value="PRK13057.1"/>
    <property type="match status" value="1"/>
</dbReference>
<dbReference type="Pfam" id="PF00781">
    <property type="entry name" value="DAGK_cat"/>
    <property type="match status" value="1"/>
</dbReference>
<dbReference type="InterPro" id="IPR017438">
    <property type="entry name" value="ATP-NAD_kinase_N"/>
</dbReference>
<dbReference type="GO" id="GO:0008654">
    <property type="term" value="P:phospholipid biosynthetic process"/>
    <property type="evidence" value="ECO:0007669"/>
    <property type="project" value="InterPro"/>
</dbReference>
<evidence type="ECO:0000259" key="6">
    <source>
        <dbReference type="PROSITE" id="PS50146"/>
    </source>
</evidence>
<sequence>MSQRLPDGPRKALLIVNGRARNGGAALDGPKAILAEAGITLVECPCEEGTKAADAIRARASEGFTEVIVGGGDGTMNAAAPGLVATGLPLGILPLGTANDLARSLEIPTDPVEAARVIAAGRARPIDLGDVNGHLYFNVASIGFSAVLARELSSESKKRWGVLGYAITAFRLLRRMRPFSVIIGHDGGREQTKTIQVAVGNGRNYGGGMTVDADAQPDDGMLDVYSLEIDHWWRLVALAPSMRRGTHGAWSDVRTLRTKACTLTTRRPMRVNADGELVTQTPARFQVHPGAVRIFAPETVDKEAADQQPADQSAGGASAA</sequence>
<dbReference type="InterPro" id="IPR050187">
    <property type="entry name" value="Lipid_Phosphate_FormReg"/>
</dbReference>
<dbReference type="Pfam" id="PF19279">
    <property type="entry name" value="YegS_C"/>
    <property type="match status" value="1"/>
</dbReference>
<gene>
    <name evidence="7" type="ORF">EDC65_4463</name>
</gene>
<dbReference type="PROSITE" id="PS50146">
    <property type="entry name" value="DAGK"/>
    <property type="match status" value="1"/>
</dbReference>
<keyword evidence="2" id="KW-0547">Nucleotide-binding</keyword>
<dbReference type="PANTHER" id="PTHR12358:SF54">
    <property type="entry name" value="SPHINGOSINE KINASE RELATED PROTEIN"/>
    <property type="match status" value="1"/>
</dbReference>
<dbReference type="NCBIfam" id="TIGR00147">
    <property type="entry name" value="YegS/Rv2252/BmrU family lipid kinase"/>
    <property type="match status" value="1"/>
</dbReference>
<dbReference type="Gene3D" id="3.40.50.10330">
    <property type="entry name" value="Probable inorganic polyphosphate/atp-NAD kinase, domain 1"/>
    <property type="match status" value="1"/>
</dbReference>
<dbReference type="OrthoDB" id="142078at2"/>
<evidence type="ECO:0000256" key="5">
    <source>
        <dbReference type="SAM" id="MobiDB-lite"/>
    </source>
</evidence>
<dbReference type="InterPro" id="IPR001206">
    <property type="entry name" value="Diacylglycerol_kinase_cat_dom"/>
</dbReference>
<dbReference type="Proteomes" id="UP000278222">
    <property type="component" value="Unassembled WGS sequence"/>
</dbReference>
<evidence type="ECO:0000313" key="8">
    <source>
        <dbReference type="Proteomes" id="UP000278222"/>
    </source>
</evidence>
<dbReference type="Gene3D" id="2.60.200.40">
    <property type="match status" value="1"/>
</dbReference>
<dbReference type="AlphaFoldDB" id="A0A3N1KV08"/>
<reference evidence="7 8" key="1">
    <citation type="submission" date="2018-11" db="EMBL/GenBank/DDBJ databases">
        <title>Genomic Encyclopedia of Type Strains, Phase IV (KMG-IV): sequencing the most valuable type-strain genomes for metagenomic binning, comparative biology and taxonomic classification.</title>
        <authorList>
            <person name="Goeker M."/>
        </authorList>
    </citation>
    <scope>NUCLEOTIDE SEQUENCE [LARGE SCALE GENOMIC DNA]</scope>
    <source>
        <strain evidence="7 8">DSM 5900</strain>
    </source>
</reference>
<name>A0A3N1KV08_9PROT</name>
<feature type="domain" description="DAGKc" evidence="6">
    <location>
        <begin position="7"/>
        <end position="135"/>
    </location>
</feature>
<dbReference type="SMART" id="SM00046">
    <property type="entry name" value="DAGKc"/>
    <property type="match status" value="1"/>
</dbReference>
<dbReference type="GO" id="GO:0016301">
    <property type="term" value="F:kinase activity"/>
    <property type="evidence" value="ECO:0007669"/>
    <property type="project" value="UniProtKB-KW"/>
</dbReference>
<keyword evidence="4" id="KW-0067">ATP-binding</keyword>
<dbReference type="PANTHER" id="PTHR12358">
    <property type="entry name" value="SPHINGOSINE KINASE"/>
    <property type="match status" value="1"/>
</dbReference>
<dbReference type="InterPro" id="IPR016064">
    <property type="entry name" value="NAD/diacylglycerol_kinase_sf"/>
</dbReference>
<dbReference type="InterPro" id="IPR005218">
    <property type="entry name" value="Diacylglycerol/lipid_kinase"/>
</dbReference>
<evidence type="ECO:0000256" key="4">
    <source>
        <dbReference type="ARBA" id="ARBA00022840"/>
    </source>
</evidence>
<evidence type="ECO:0000256" key="2">
    <source>
        <dbReference type="ARBA" id="ARBA00022741"/>
    </source>
</evidence>
<dbReference type="RefSeq" id="WP_123693667.1">
    <property type="nucleotide sequence ID" value="NZ_AP019700.1"/>
</dbReference>
<dbReference type="EMBL" id="RJKX01000016">
    <property type="protein sequence ID" value="ROP83814.1"/>
    <property type="molecule type" value="Genomic_DNA"/>
</dbReference>
<feature type="region of interest" description="Disordered" evidence="5">
    <location>
        <begin position="300"/>
        <end position="320"/>
    </location>
</feature>
<protein>
    <submittedName>
        <fullName evidence="7">YegS/Rv2252/BmrU family lipid kinase</fullName>
    </submittedName>
</protein>
<dbReference type="SUPFAM" id="SSF111331">
    <property type="entry name" value="NAD kinase/diacylglycerol kinase-like"/>
    <property type="match status" value="1"/>
</dbReference>